<dbReference type="Proteomes" id="UP000095705">
    <property type="component" value="Unassembled WGS sequence"/>
</dbReference>
<reference evidence="1 2" key="1">
    <citation type="submission" date="2016-08" db="EMBL/GenBank/DDBJ databases">
        <title>The complete genome of Streptomyces subrutilus 10-1-1.</title>
        <authorList>
            <person name="Chen X."/>
        </authorList>
    </citation>
    <scope>NUCLEOTIDE SEQUENCE [LARGE SCALE GENOMIC DNA]</scope>
    <source>
        <strain evidence="1 2">10-1-1</strain>
    </source>
</reference>
<proteinExistence type="predicted"/>
<dbReference type="STRING" id="36818.BGK67_33685"/>
<dbReference type="AlphaFoldDB" id="A0A1E5P0R0"/>
<comment type="caution">
    <text evidence="1">The sequence shown here is derived from an EMBL/GenBank/DDBJ whole genome shotgun (WGS) entry which is preliminary data.</text>
</comment>
<organism evidence="1 2">
    <name type="scientific">Streptomyces subrutilus</name>
    <dbReference type="NCBI Taxonomy" id="36818"/>
    <lineage>
        <taxon>Bacteria</taxon>
        <taxon>Bacillati</taxon>
        <taxon>Actinomycetota</taxon>
        <taxon>Actinomycetes</taxon>
        <taxon>Kitasatosporales</taxon>
        <taxon>Streptomycetaceae</taxon>
        <taxon>Streptomyces</taxon>
    </lineage>
</organism>
<evidence type="ECO:0000313" key="2">
    <source>
        <dbReference type="Proteomes" id="UP000095705"/>
    </source>
</evidence>
<accession>A0A1E5P0R0</accession>
<gene>
    <name evidence="1" type="ORF">BGK67_33685</name>
</gene>
<keyword evidence="2" id="KW-1185">Reference proteome</keyword>
<protein>
    <submittedName>
        <fullName evidence="1">Uncharacterized protein</fullName>
    </submittedName>
</protein>
<dbReference type="EMBL" id="MEHK01000002">
    <property type="protein sequence ID" value="OEJ22647.1"/>
    <property type="molecule type" value="Genomic_DNA"/>
</dbReference>
<name>A0A1E5P0R0_9ACTN</name>
<sequence>MREESEAWCAARDAMVEIIKAWAAEGRTDCYGTLSSLLRESHFSVPPRGRLMSRLLKAACEVEADRRAPVMLTAIVVNKRTKQPSPQFEVLAKSEQFRRGDVQGWTWETERDAVFNHYRR</sequence>
<evidence type="ECO:0000313" key="1">
    <source>
        <dbReference type="EMBL" id="OEJ22647.1"/>
    </source>
</evidence>